<dbReference type="AlphaFoldDB" id="H8G6E8"/>
<gene>
    <name evidence="3" type="ORF">SacazDRAFT_02343</name>
</gene>
<evidence type="ECO:0000313" key="3">
    <source>
        <dbReference type="EMBL" id="EHY89250.1"/>
    </source>
</evidence>
<feature type="region of interest" description="Disordered" evidence="1">
    <location>
        <begin position="1"/>
        <end position="147"/>
    </location>
</feature>
<reference evidence="3 4" key="1">
    <citation type="journal article" date="2012" name="Stand. Genomic Sci.">
        <title>Genome sequence of the soil bacterium Saccharomonospora azurea type strain (NA-128(T)).</title>
        <authorList>
            <person name="Klenk H.P."/>
            <person name="Held B."/>
            <person name="Lucas S."/>
            <person name="Lapidus A."/>
            <person name="Copeland A."/>
            <person name="Hammon N."/>
            <person name="Pitluck S."/>
            <person name="Goodwin L.A."/>
            <person name="Han C."/>
            <person name="Tapia R."/>
            <person name="Brambilla E.M."/>
            <person name="Potter G."/>
            <person name="Land M."/>
            <person name="Ivanova N."/>
            <person name="Rohde M."/>
            <person name="Goker M."/>
            <person name="Detter J.C."/>
            <person name="Kyrpides N.C."/>
            <person name="Woyke T."/>
        </authorList>
    </citation>
    <scope>NUCLEOTIDE SEQUENCE [LARGE SCALE GENOMIC DNA]</scope>
    <source>
        <strain evidence="3 4">NA-128</strain>
    </source>
</reference>
<feature type="transmembrane region" description="Helical" evidence="2">
    <location>
        <begin position="151"/>
        <end position="175"/>
    </location>
</feature>
<keyword evidence="4" id="KW-1185">Reference proteome</keyword>
<name>H8G6E8_9PSEU</name>
<feature type="compositionally biased region" description="Low complexity" evidence="1">
    <location>
        <begin position="55"/>
        <end position="70"/>
    </location>
</feature>
<feature type="compositionally biased region" description="Gly residues" evidence="1">
    <location>
        <begin position="71"/>
        <end position="93"/>
    </location>
</feature>
<protein>
    <submittedName>
        <fullName evidence="3">Uncharacterized protein</fullName>
    </submittedName>
</protein>
<feature type="compositionally biased region" description="Gly residues" evidence="1">
    <location>
        <begin position="27"/>
        <end position="43"/>
    </location>
</feature>
<keyword evidence="2" id="KW-1133">Transmembrane helix</keyword>
<evidence type="ECO:0000256" key="1">
    <source>
        <dbReference type="SAM" id="MobiDB-lite"/>
    </source>
</evidence>
<dbReference type="Proteomes" id="UP000004705">
    <property type="component" value="Chromosome"/>
</dbReference>
<accession>H8G6E8</accession>
<feature type="compositionally biased region" description="Basic residues" evidence="1">
    <location>
        <begin position="125"/>
        <end position="138"/>
    </location>
</feature>
<keyword evidence="2" id="KW-0812">Transmembrane</keyword>
<sequence>MVDTDGTQAPEPPKPFSDSLGGTPDNGSGGAAGAGGVAAGGENGHPPQPVGVNREAVQQLATALAAQEAASGGGTGSGASGASGSAPGSGGSAGADDEDDEPTAEIPPQRPGVRASAPALLAPIMRRRRPGQGSRTRRPAPQVRKPSAGSAGFVVALTLMLIFLIIAIQFVASFVESVTSIFG</sequence>
<organism evidence="3 4">
    <name type="scientific">Saccharomonospora azurea NA-128</name>
    <dbReference type="NCBI Taxonomy" id="882081"/>
    <lineage>
        <taxon>Bacteria</taxon>
        <taxon>Bacillati</taxon>
        <taxon>Actinomycetota</taxon>
        <taxon>Actinomycetes</taxon>
        <taxon>Pseudonocardiales</taxon>
        <taxon>Pseudonocardiaceae</taxon>
        <taxon>Saccharomonospora</taxon>
    </lineage>
</organism>
<dbReference type="OrthoDB" id="3556518at2"/>
<keyword evidence="2" id="KW-0472">Membrane</keyword>
<dbReference type="RefSeq" id="WP_005441715.1">
    <property type="nucleotide sequence ID" value="NZ_CM001466.1"/>
</dbReference>
<dbReference type="EMBL" id="CM001466">
    <property type="protein sequence ID" value="EHY89250.1"/>
    <property type="molecule type" value="Genomic_DNA"/>
</dbReference>
<evidence type="ECO:0000313" key="4">
    <source>
        <dbReference type="Proteomes" id="UP000004705"/>
    </source>
</evidence>
<evidence type="ECO:0000256" key="2">
    <source>
        <dbReference type="SAM" id="Phobius"/>
    </source>
</evidence>
<proteinExistence type="predicted"/>
<dbReference type="HOGENOM" id="CLU_1502435_0_0_11"/>